<feature type="region of interest" description="Disordered" evidence="4">
    <location>
        <begin position="1"/>
        <end position="31"/>
    </location>
</feature>
<dbReference type="Proteomes" id="UP000593567">
    <property type="component" value="Unassembled WGS sequence"/>
</dbReference>
<dbReference type="Gene3D" id="3.30.2350.10">
    <property type="entry name" value="Pseudouridine synthase"/>
    <property type="match status" value="1"/>
</dbReference>
<comment type="caution">
    <text evidence="6">The sequence shown here is derived from an EMBL/GenBank/DDBJ whole genome shotgun (WGS) entry which is preliminary data.</text>
</comment>
<feature type="active site" evidence="1">
    <location>
        <position position="259"/>
    </location>
</feature>
<gene>
    <name evidence="6" type="ORF">EB796_001653</name>
</gene>
<dbReference type="GO" id="GO:0003723">
    <property type="term" value="F:RNA binding"/>
    <property type="evidence" value="ECO:0007669"/>
    <property type="project" value="UniProtKB-KW"/>
</dbReference>
<feature type="compositionally biased region" description="Basic and acidic residues" evidence="4">
    <location>
        <begin position="16"/>
        <end position="27"/>
    </location>
</feature>
<dbReference type="InterPro" id="IPR006225">
    <property type="entry name" value="PsdUridine_synth_RluC/D"/>
</dbReference>
<dbReference type="InterPro" id="IPR006145">
    <property type="entry name" value="PsdUridine_synth_RsuA/RluA"/>
</dbReference>
<comment type="function">
    <text evidence="3">Responsible for synthesis of pseudouridine from uracil.</text>
</comment>
<dbReference type="InterPro" id="IPR020103">
    <property type="entry name" value="PsdUridine_synth_cat_dom_sf"/>
</dbReference>
<dbReference type="AlphaFoldDB" id="A0A7J7KPD8"/>
<evidence type="ECO:0000256" key="1">
    <source>
        <dbReference type="PIRSR" id="PIRSR606225-1"/>
    </source>
</evidence>
<evidence type="ECO:0000259" key="5">
    <source>
        <dbReference type="Pfam" id="PF00849"/>
    </source>
</evidence>
<accession>A0A7J7KPD8</accession>
<comment type="similarity">
    <text evidence="3">Belongs to the pseudouridine synthase RluA family.</text>
</comment>
<protein>
    <recommendedName>
        <fullName evidence="3">Pseudouridine synthase</fullName>
        <ecNumber evidence="3">5.4.99.-</ecNumber>
    </recommendedName>
</protein>
<dbReference type="PROSITE" id="PS50889">
    <property type="entry name" value="S4"/>
    <property type="match status" value="1"/>
</dbReference>
<name>A0A7J7KPD8_BUGNE</name>
<dbReference type="SUPFAM" id="SSF55120">
    <property type="entry name" value="Pseudouridine synthase"/>
    <property type="match status" value="1"/>
</dbReference>
<dbReference type="EMBL" id="VXIV02000186">
    <property type="protein sequence ID" value="KAF6040046.1"/>
    <property type="molecule type" value="Genomic_DNA"/>
</dbReference>
<dbReference type="PROSITE" id="PS01129">
    <property type="entry name" value="PSI_RLU"/>
    <property type="match status" value="1"/>
</dbReference>
<dbReference type="PANTHER" id="PTHR21600">
    <property type="entry name" value="MITOCHONDRIAL RNA PSEUDOURIDINE SYNTHASE"/>
    <property type="match status" value="1"/>
</dbReference>
<dbReference type="InterPro" id="IPR050188">
    <property type="entry name" value="RluA_PseudoU_synthase"/>
</dbReference>
<keyword evidence="7" id="KW-1185">Reference proteome</keyword>
<reference evidence="6" key="1">
    <citation type="submission" date="2020-06" db="EMBL/GenBank/DDBJ databases">
        <title>Draft genome of Bugula neritina, a colonial animal packing powerful symbionts and potential medicines.</title>
        <authorList>
            <person name="Rayko M."/>
        </authorList>
    </citation>
    <scope>NUCLEOTIDE SEQUENCE [LARGE SCALE GENOMIC DNA]</scope>
    <source>
        <strain evidence="6">Kwan_BN1</strain>
    </source>
</reference>
<dbReference type="PANTHER" id="PTHR21600:SF40">
    <property type="entry name" value="PSEUDOURIDYLATE SYNTHASE RPUSD2"/>
    <property type="match status" value="1"/>
</dbReference>
<comment type="catalytic activity">
    <reaction evidence="3">
        <text>a uridine in RNA = a pseudouridine in RNA</text>
        <dbReference type="Rhea" id="RHEA:48348"/>
        <dbReference type="Rhea" id="RHEA-COMP:12068"/>
        <dbReference type="Rhea" id="RHEA-COMP:12069"/>
        <dbReference type="ChEBI" id="CHEBI:65314"/>
        <dbReference type="ChEBI" id="CHEBI:65315"/>
    </reaction>
</comment>
<evidence type="ECO:0000256" key="3">
    <source>
        <dbReference type="RuleBase" id="RU362028"/>
    </source>
</evidence>
<keyword evidence="2" id="KW-0694">RNA-binding</keyword>
<evidence type="ECO:0000313" key="7">
    <source>
        <dbReference type="Proteomes" id="UP000593567"/>
    </source>
</evidence>
<evidence type="ECO:0000256" key="2">
    <source>
        <dbReference type="PROSITE-ProRule" id="PRU00182"/>
    </source>
</evidence>
<dbReference type="GO" id="GO:0000455">
    <property type="term" value="P:enzyme-directed rRNA pseudouridine synthesis"/>
    <property type="evidence" value="ECO:0007669"/>
    <property type="project" value="TreeGrafter"/>
</dbReference>
<evidence type="ECO:0000256" key="4">
    <source>
        <dbReference type="SAM" id="MobiDB-lite"/>
    </source>
</evidence>
<sequence>MMSNSKDAAAVETESIQDKAMSHRSENETSCSVNQLIDMKKEDTTDLTDMIKPDNPEAVSTSSKRLNRMRRRGRLHKRQIESAAEGVDLKDGEVNNLKRQKVDNEEDNLQYHHAETDWYIENGLRKVYPYQYTYLCYCKGRWKGKTILDVLNSEFMSSSLEFHTRQIENGGVKVNGKSIRPDYTLKGKNELISNLVHRHELPVTSQSIQIIANTDDYLAVNKPSSVPVHPCGRYRHNSLTFMLSRDHGFHNLRTLYRLDRLTSGLIIFGKNSTSTNVIMDQIKSRQVSKTYLCRVEGSFPEGKVECKEPLDKVHPKIGTWRVRDGGKQSHTIFERVNCNGTSSVVRCYPQTGRTHQIRVHLQFLGHPILNDPLYNDDVWGPSKGKGGHYGKTDEELYHDLLELHSTKIFEDLVPDTGSESSSCVANPKHHDLIFNSKQDSETHLLRLTPDPNCDFCLKKYQDPTPDKLTIYLHALSYKGDGWEFSTEEPDWAKENWSLQ</sequence>
<evidence type="ECO:0000313" key="6">
    <source>
        <dbReference type="EMBL" id="KAF6040046.1"/>
    </source>
</evidence>
<organism evidence="6 7">
    <name type="scientific">Bugula neritina</name>
    <name type="common">Brown bryozoan</name>
    <name type="synonym">Sertularia neritina</name>
    <dbReference type="NCBI Taxonomy" id="10212"/>
    <lineage>
        <taxon>Eukaryota</taxon>
        <taxon>Metazoa</taxon>
        <taxon>Spiralia</taxon>
        <taxon>Lophotrochozoa</taxon>
        <taxon>Bryozoa</taxon>
        <taxon>Gymnolaemata</taxon>
        <taxon>Cheilostomatida</taxon>
        <taxon>Flustrina</taxon>
        <taxon>Buguloidea</taxon>
        <taxon>Bugulidae</taxon>
        <taxon>Bugula</taxon>
    </lineage>
</organism>
<dbReference type="Pfam" id="PF00849">
    <property type="entry name" value="PseudoU_synth_2"/>
    <property type="match status" value="1"/>
</dbReference>
<proteinExistence type="inferred from homology"/>
<dbReference type="NCBIfam" id="TIGR00005">
    <property type="entry name" value="rluA_subfam"/>
    <property type="match status" value="1"/>
</dbReference>
<dbReference type="InterPro" id="IPR006224">
    <property type="entry name" value="PsdUridine_synth_RluA-like_CS"/>
</dbReference>
<dbReference type="OrthoDB" id="424794at2759"/>
<feature type="domain" description="Pseudouridine synthase RsuA/RluA-like" evidence="5">
    <location>
        <begin position="216"/>
        <end position="362"/>
    </location>
</feature>
<dbReference type="CDD" id="cd02557">
    <property type="entry name" value="PseudoU_synth_ScRIB2"/>
    <property type="match status" value="1"/>
</dbReference>
<keyword evidence="3" id="KW-0413">Isomerase</keyword>
<dbReference type="EC" id="5.4.99.-" evidence="3"/>
<dbReference type="GO" id="GO:0009982">
    <property type="term" value="F:pseudouridine synthase activity"/>
    <property type="evidence" value="ECO:0007669"/>
    <property type="project" value="InterPro"/>
</dbReference>